<accession>A0A0P1BB77</accession>
<evidence type="ECO:0000256" key="1">
    <source>
        <dbReference type="SAM" id="MobiDB-lite"/>
    </source>
</evidence>
<organism evidence="2 3">
    <name type="scientific">Ceraceosorus bombacis</name>
    <dbReference type="NCBI Taxonomy" id="401625"/>
    <lineage>
        <taxon>Eukaryota</taxon>
        <taxon>Fungi</taxon>
        <taxon>Dikarya</taxon>
        <taxon>Basidiomycota</taxon>
        <taxon>Ustilaginomycotina</taxon>
        <taxon>Exobasidiomycetes</taxon>
        <taxon>Ceraceosorales</taxon>
        <taxon>Ceraceosoraceae</taxon>
        <taxon>Ceraceosorus</taxon>
    </lineage>
</organism>
<sequence>MLADLNRRHSLMSTCSSPPSVKRYPARALERHTTTPPEAIPTTFLAPSLQKRVVIKALTSSATPRDTSTRPAHQTACKTHSSNPVPDRSFSTTTTCVT</sequence>
<feature type="region of interest" description="Disordered" evidence="1">
    <location>
        <begin position="1"/>
        <end position="41"/>
    </location>
</feature>
<feature type="region of interest" description="Disordered" evidence="1">
    <location>
        <begin position="60"/>
        <end position="98"/>
    </location>
</feature>
<evidence type="ECO:0000313" key="2">
    <source>
        <dbReference type="EMBL" id="CEH13240.1"/>
    </source>
</evidence>
<evidence type="ECO:0000313" key="3">
    <source>
        <dbReference type="Proteomes" id="UP000054845"/>
    </source>
</evidence>
<dbReference type="EMBL" id="CCYA01000206">
    <property type="protein sequence ID" value="CEH13240.1"/>
    <property type="molecule type" value="Genomic_DNA"/>
</dbReference>
<dbReference type="Proteomes" id="UP000054845">
    <property type="component" value="Unassembled WGS sequence"/>
</dbReference>
<protein>
    <submittedName>
        <fullName evidence="2">Uncharacterized protein</fullName>
    </submittedName>
</protein>
<dbReference type="AlphaFoldDB" id="A0A0P1BB77"/>
<reference evidence="2 3" key="1">
    <citation type="submission" date="2014-09" db="EMBL/GenBank/DDBJ databases">
        <authorList>
            <person name="Magalhaes I.L.F."/>
            <person name="Oliveira U."/>
            <person name="Santos F.R."/>
            <person name="Vidigal T.H.D.A."/>
            <person name="Brescovit A.D."/>
            <person name="Santos A.J."/>
        </authorList>
    </citation>
    <scope>NUCLEOTIDE SEQUENCE [LARGE SCALE GENOMIC DNA]</scope>
</reference>
<name>A0A0P1BB77_9BASI</name>
<proteinExistence type="predicted"/>
<keyword evidence="3" id="KW-1185">Reference proteome</keyword>